<dbReference type="AlphaFoldDB" id="A0A1V5MA22"/>
<reference evidence="1" key="1">
    <citation type="submission" date="2017-02" db="EMBL/GenBank/DDBJ databases">
        <title>Delving into the versatile metabolic prowess of the omnipresent phylum Bacteroidetes.</title>
        <authorList>
            <person name="Nobu M.K."/>
            <person name="Mei R."/>
            <person name="Narihiro T."/>
            <person name="Kuroda K."/>
            <person name="Liu W.-T."/>
        </authorList>
    </citation>
    <scope>NUCLEOTIDE SEQUENCE</scope>
    <source>
        <strain evidence="1">ADurb.Bin417</strain>
    </source>
</reference>
<comment type="caution">
    <text evidence="1">The sequence shown here is derived from an EMBL/GenBank/DDBJ whole genome shotgun (WGS) entry which is preliminary data.</text>
</comment>
<organism evidence="1">
    <name type="scientific">candidate division TA06 bacterium ADurb.Bin417</name>
    <dbReference type="NCBI Taxonomy" id="1852828"/>
    <lineage>
        <taxon>Bacteria</taxon>
        <taxon>Bacteria division TA06</taxon>
    </lineage>
</organism>
<dbReference type="EMBL" id="MWAK01000296">
    <property type="protein sequence ID" value="OPZ90083.1"/>
    <property type="molecule type" value="Genomic_DNA"/>
</dbReference>
<dbReference type="Proteomes" id="UP000485484">
    <property type="component" value="Unassembled WGS sequence"/>
</dbReference>
<evidence type="ECO:0008006" key="2">
    <source>
        <dbReference type="Google" id="ProtNLM"/>
    </source>
</evidence>
<sequence>MAEGEACLRRLGLGGNLRLRHHGSVARLEIDPASFERALRHRRAICRSLARLGFRHVALDLEGYQTGSLNRGLKRAER</sequence>
<evidence type="ECO:0000313" key="1">
    <source>
        <dbReference type="EMBL" id="OPZ90083.1"/>
    </source>
</evidence>
<proteinExistence type="predicted"/>
<protein>
    <recommendedName>
        <fullName evidence="2">TIGR00268 family protein</fullName>
    </recommendedName>
</protein>
<gene>
    <name evidence="1" type="ORF">BWY73_01385</name>
</gene>
<name>A0A1V5MA22_UNCT6</name>
<accession>A0A1V5MA22</accession>